<keyword evidence="1" id="KW-0238">DNA-binding</keyword>
<evidence type="ECO:0000259" key="3">
    <source>
        <dbReference type="PROSITE" id="PS50943"/>
    </source>
</evidence>
<feature type="domain" description="HTH cro/C1-type" evidence="3">
    <location>
        <begin position="44"/>
        <end position="98"/>
    </location>
</feature>
<dbReference type="InterPro" id="IPR001387">
    <property type="entry name" value="Cro/C1-type_HTH"/>
</dbReference>
<dbReference type="CDD" id="cd02209">
    <property type="entry name" value="cupin_XRE_C"/>
    <property type="match status" value="1"/>
</dbReference>
<dbReference type="Pfam" id="PF07883">
    <property type="entry name" value="Cupin_2"/>
    <property type="match status" value="1"/>
</dbReference>
<name>A0A512NAV9_9HYPH</name>
<protein>
    <submittedName>
        <fullName evidence="4">XRE family transcriptional regulator</fullName>
    </submittedName>
</protein>
<dbReference type="GO" id="GO:0003677">
    <property type="term" value="F:DNA binding"/>
    <property type="evidence" value="ECO:0007669"/>
    <property type="project" value="UniProtKB-KW"/>
</dbReference>
<dbReference type="GO" id="GO:0003700">
    <property type="term" value="F:DNA-binding transcription factor activity"/>
    <property type="evidence" value="ECO:0007669"/>
    <property type="project" value="TreeGrafter"/>
</dbReference>
<dbReference type="PANTHER" id="PTHR46797">
    <property type="entry name" value="HTH-TYPE TRANSCRIPTIONAL REGULATOR"/>
    <property type="match status" value="1"/>
</dbReference>
<evidence type="ECO:0000313" key="5">
    <source>
        <dbReference type="Proteomes" id="UP000321058"/>
    </source>
</evidence>
<evidence type="ECO:0000256" key="2">
    <source>
        <dbReference type="SAM" id="MobiDB-lite"/>
    </source>
</evidence>
<proteinExistence type="predicted"/>
<keyword evidence="5" id="KW-1185">Reference proteome</keyword>
<dbReference type="Pfam" id="PF13560">
    <property type="entry name" value="HTH_31"/>
    <property type="match status" value="1"/>
</dbReference>
<dbReference type="RefSeq" id="WP_170303109.1">
    <property type="nucleotide sequence ID" value="NZ_BKAJ01000054.1"/>
</dbReference>
<dbReference type="Gene3D" id="1.10.260.40">
    <property type="entry name" value="lambda repressor-like DNA-binding domains"/>
    <property type="match status" value="1"/>
</dbReference>
<dbReference type="EMBL" id="BKAJ01000054">
    <property type="protein sequence ID" value="GEP56086.1"/>
    <property type="molecule type" value="Genomic_DNA"/>
</dbReference>
<dbReference type="SUPFAM" id="SSF51182">
    <property type="entry name" value="RmlC-like cupins"/>
    <property type="match status" value="1"/>
</dbReference>
<dbReference type="PROSITE" id="PS50943">
    <property type="entry name" value="HTH_CROC1"/>
    <property type="match status" value="1"/>
</dbReference>
<evidence type="ECO:0000313" key="4">
    <source>
        <dbReference type="EMBL" id="GEP56086.1"/>
    </source>
</evidence>
<dbReference type="AlphaFoldDB" id="A0A512NAV9"/>
<organism evidence="4 5">
    <name type="scientific">Reyranella soli</name>
    <dbReference type="NCBI Taxonomy" id="1230389"/>
    <lineage>
        <taxon>Bacteria</taxon>
        <taxon>Pseudomonadati</taxon>
        <taxon>Pseudomonadota</taxon>
        <taxon>Alphaproteobacteria</taxon>
        <taxon>Hyphomicrobiales</taxon>
        <taxon>Reyranellaceae</taxon>
        <taxon>Reyranella</taxon>
    </lineage>
</organism>
<dbReference type="InterPro" id="IPR013096">
    <property type="entry name" value="Cupin_2"/>
</dbReference>
<dbReference type="CDD" id="cd00093">
    <property type="entry name" value="HTH_XRE"/>
    <property type="match status" value="1"/>
</dbReference>
<accession>A0A512NAV9</accession>
<feature type="region of interest" description="Disordered" evidence="2">
    <location>
        <begin position="1"/>
        <end position="36"/>
    </location>
</feature>
<dbReference type="Gene3D" id="2.60.120.10">
    <property type="entry name" value="Jelly Rolls"/>
    <property type="match status" value="1"/>
</dbReference>
<reference evidence="4 5" key="1">
    <citation type="submission" date="2019-07" db="EMBL/GenBank/DDBJ databases">
        <title>Whole genome shotgun sequence of Reyranella soli NBRC 108950.</title>
        <authorList>
            <person name="Hosoyama A."/>
            <person name="Uohara A."/>
            <person name="Ohji S."/>
            <person name="Ichikawa N."/>
        </authorList>
    </citation>
    <scope>NUCLEOTIDE SEQUENCE [LARGE SCALE GENOMIC DNA]</scope>
    <source>
        <strain evidence="4 5">NBRC 108950</strain>
    </source>
</reference>
<dbReference type="InterPro" id="IPR050807">
    <property type="entry name" value="TransReg_Diox_bact_type"/>
</dbReference>
<dbReference type="SUPFAM" id="SSF47413">
    <property type="entry name" value="lambda repressor-like DNA-binding domains"/>
    <property type="match status" value="1"/>
</dbReference>
<evidence type="ECO:0000256" key="1">
    <source>
        <dbReference type="ARBA" id="ARBA00023125"/>
    </source>
</evidence>
<dbReference type="Proteomes" id="UP000321058">
    <property type="component" value="Unassembled WGS sequence"/>
</dbReference>
<dbReference type="InterPro" id="IPR011051">
    <property type="entry name" value="RmlC_Cupin_sf"/>
</dbReference>
<dbReference type="InterPro" id="IPR014710">
    <property type="entry name" value="RmlC-like_jellyroll"/>
</dbReference>
<sequence length="221" mass="23972">MASSRSARAVQPRAVQPRASTHRARPGTTARPADDDLPAIGRRLRYFRRAKNLTLHDLARGAACSASLLSRIENDRATPSLTTLHRLCRALDISVAALLTEADEQPCVVYKPGERPSQAGSGIVEGDGSIAENLVPFASARLLEGFVITLAANRKMCGPFEHDGEEVGYVIEGELKLVVGGKTYIIAEGGSFFFRSDLPHSYGASGRRRCRVIWINTPPTF</sequence>
<dbReference type="SMART" id="SM00530">
    <property type="entry name" value="HTH_XRE"/>
    <property type="match status" value="1"/>
</dbReference>
<gene>
    <name evidence="4" type="ORF">RSO01_32520</name>
</gene>
<comment type="caution">
    <text evidence="4">The sequence shown here is derived from an EMBL/GenBank/DDBJ whole genome shotgun (WGS) entry which is preliminary data.</text>
</comment>
<dbReference type="InterPro" id="IPR010982">
    <property type="entry name" value="Lambda_DNA-bd_dom_sf"/>
</dbReference>
<dbReference type="PANTHER" id="PTHR46797:SF1">
    <property type="entry name" value="METHYLPHOSPHONATE SYNTHASE"/>
    <property type="match status" value="1"/>
</dbReference>
<dbReference type="GO" id="GO:0005829">
    <property type="term" value="C:cytosol"/>
    <property type="evidence" value="ECO:0007669"/>
    <property type="project" value="TreeGrafter"/>
</dbReference>